<dbReference type="CDD" id="cd00130">
    <property type="entry name" value="PAS"/>
    <property type="match status" value="1"/>
</dbReference>
<proteinExistence type="predicted"/>
<keyword evidence="3" id="KW-0157">Chromophore</keyword>
<dbReference type="InterPro" id="IPR035965">
    <property type="entry name" value="PAS-like_dom_sf"/>
</dbReference>
<dbReference type="PANTHER" id="PTHR47429:SF7">
    <property type="entry name" value="GATA-FACTOR"/>
    <property type="match status" value="1"/>
</dbReference>
<dbReference type="PROSITE" id="PS50112">
    <property type="entry name" value="PAS"/>
    <property type="match status" value="1"/>
</dbReference>
<dbReference type="EMBL" id="CABWMV010000027">
    <property type="protein sequence ID" value="VXD07149.1"/>
    <property type="molecule type" value="Genomic_DNA"/>
</dbReference>
<evidence type="ECO:0000313" key="5">
    <source>
        <dbReference type="EMBL" id="SPZ94454.1"/>
    </source>
</evidence>
<dbReference type="PANTHER" id="PTHR47429">
    <property type="entry name" value="PROTEIN TWIN LOV 1"/>
    <property type="match status" value="1"/>
</dbReference>
<keyword evidence="6" id="KW-0675">Receptor</keyword>
<name>A0A2X2JKY9_SPHMU</name>
<evidence type="ECO:0000313" key="6">
    <source>
        <dbReference type="EMBL" id="VXD07149.1"/>
    </source>
</evidence>
<gene>
    <name evidence="5" type="primary">pfyP</name>
    <name evidence="5" type="ORF">NCTC11343_05312</name>
    <name evidence="6" type="ORF">SPHINGO8BC_80066</name>
</gene>
<reference evidence="5 7" key="1">
    <citation type="submission" date="2018-06" db="EMBL/GenBank/DDBJ databases">
        <authorList>
            <consortium name="Pathogen Informatics"/>
            <person name="Doyle S."/>
        </authorList>
    </citation>
    <scope>NUCLEOTIDE SEQUENCE [LARGE SCALE GENOMIC DNA]</scope>
    <source>
        <strain evidence="5 7">NCTC11343</strain>
    </source>
</reference>
<dbReference type="Pfam" id="PF13426">
    <property type="entry name" value="PAS_9"/>
    <property type="match status" value="1"/>
</dbReference>
<dbReference type="Proteomes" id="UP000251241">
    <property type="component" value="Unassembled WGS sequence"/>
</dbReference>
<dbReference type="NCBIfam" id="TIGR00229">
    <property type="entry name" value="sensory_box"/>
    <property type="match status" value="1"/>
</dbReference>
<evidence type="ECO:0000259" key="4">
    <source>
        <dbReference type="PROSITE" id="PS50112"/>
    </source>
</evidence>
<evidence type="ECO:0000256" key="2">
    <source>
        <dbReference type="ARBA" id="ARBA00022643"/>
    </source>
</evidence>
<evidence type="ECO:0000313" key="8">
    <source>
        <dbReference type="Proteomes" id="UP000432350"/>
    </source>
</evidence>
<dbReference type="EMBL" id="UAUU01000011">
    <property type="protein sequence ID" value="SPZ94454.1"/>
    <property type="molecule type" value="Genomic_DNA"/>
</dbReference>
<evidence type="ECO:0000256" key="1">
    <source>
        <dbReference type="ARBA" id="ARBA00022630"/>
    </source>
</evidence>
<dbReference type="AlphaFoldDB" id="A0A2X2JKY9"/>
<evidence type="ECO:0000313" key="7">
    <source>
        <dbReference type="Proteomes" id="UP000251241"/>
    </source>
</evidence>
<evidence type="ECO:0000256" key="3">
    <source>
        <dbReference type="ARBA" id="ARBA00022991"/>
    </source>
</evidence>
<sequence>MGKRASGINELNIYLKALNSAYSGIIITDNLQHDNPIIYCNKAFENISGYSHDEIIGHNCRFLQAQDRSQPERYILKDCIKNGEECKIEIRN</sequence>
<protein>
    <submittedName>
        <fullName evidence="6">Blue-light photoreceptor</fullName>
    </submittedName>
    <submittedName>
        <fullName evidence="5">Phototropin homolog</fullName>
    </submittedName>
</protein>
<accession>A0A654DP41</accession>
<dbReference type="SUPFAM" id="SSF55785">
    <property type="entry name" value="PYP-like sensor domain (PAS domain)"/>
    <property type="match status" value="1"/>
</dbReference>
<reference evidence="6 8" key="2">
    <citation type="submission" date="2019-10" db="EMBL/GenBank/DDBJ databases">
        <authorList>
            <person name="Karimi E."/>
        </authorList>
    </citation>
    <scope>NUCLEOTIDE SEQUENCE [LARGE SCALE GENOMIC DNA]</scope>
    <source>
        <strain evidence="6">Sphingobacterium sp. 8BC</strain>
    </source>
</reference>
<accession>A0A2X2JKY9</accession>
<keyword evidence="1" id="KW-0285">Flavoprotein</keyword>
<dbReference type="SMART" id="SM00091">
    <property type="entry name" value="PAS"/>
    <property type="match status" value="1"/>
</dbReference>
<dbReference type="Proteomes" id="UP000432350">
    <property type="component" value="Unassembled WGS sequence"/>
</dbReference>
<dbReference type="Gene3D" id="3.30.450.20">
    <property type="entry name" value="PAS domain"/>
    <property type="match status" value="1"/>
</dbReference>
<dbReference type="InterPro" id="IPR000014">
    <property type="entry name" value="PAS"/>
</dbReference>
<keyword evidence="2" id="KW-0288">FMN</keyword>
<organism evidence="5 7">
    <name type="scientific">Sphingobacterium multivorum</name>
    <dbReference type="NCBI Taxonomy" id="28454"/>
    <lineage>
        <taxon>Bacteria</taxon>
        <taxon>Pseudomonadati</taxon>
        <taxon>Bacteroidota</taxon>
        <taxon>Sphingobacteriia</taxon>
        <taxon>Sphingobacteriales</taxon>
        <taxon>Sphingobacteriaceae</taxon>
        <taxon>Sphingobacterium</taxon>
    </lineage>
</organism>
<feature type="domain" description="PAS" evidence="4">
    <location>
        <begin position="10"/>
        <end position="83"/>
    </location>
</feature>